<name>A0A2T4B3C8_9HYPO</name>
<reference evidence="4" key="1">
    <citation type="submission" date="2016-07" db="EMBL/GenBank/DDBJ databases">
        <title>Multiple horizontal gene transfer events from other fungi enriched the ability of initially mycotrophic Trichoderma (Ascomycota) to feed on dead plant biomass.</title>
        <authorList>
            <consortium name="DOE Joint Genome Institute"/>
            <person name="Atanasova L."/>
            <person name="Chenthamara K."/>
            <person name="Zhang J."/>
            <person name="Grujic M."/>
            <person name="Henrissat B."/>
            <person name="Kuo A."/>
            <person name="Aerts A."/>
            <person name="Salamov A."/>
            <person name="Lipzen A."/>
            <person name="Labutti K."/>
            <person name="Barry K."/>
            <person name="Miao Y."/>
            <person name="Rahimi M.J."/>
            <person name="Shen Q."/>
            <person name="Grigoriev I.V."/>
            <person name="Kubicek C.P."/>
            <person name="Druzhinina I.S."/>
        </authorList>
    </citation>
    <scope>NUCLEOTIDE SEQUENCE [LARGE SCALE GENOMIC DNA]</scope>
    <source>
        <strain evidence="4">TUCIM 6016</strain>
    </source>
</reference>
<evidence type="ECO:0000256" key="1">
    <source>
        <dbReference type="SAM" id="MobiDB-lite"/>
    </source>
</evidence>
<sequence length="119" mass="13171">MADYAPPSGPPPPKAPEVPAGWVARWNEQYKEWFYVNIYTKKSQWDKPTSPVYPDGEAPPSEPPPGYDGHNAPQVSDTKNNPYGDHHSSDFAGSSSRQAQEEEDARLAAQMQAEEDARA</sequence>
<organism evidence="3 4">
    <name type="scientific">Trichoderma citrinoviride</name>
    <dbReference type="NCBI Taxonomy" id="58853"/>
    <lineage>
        <taxon>Eukaryota</taxon>
        <taxon>Fungi</taxon>
        <taxon>Dikarya</taxon>
        <taxon>Ascomycota</taxon>
        <taxon>Pezizomycotina</taxon>
        <taxon>Sordariomycetes</taxon>
        <taxon>Hypocreomycetidae</taxon>
        <taxon>Hypocreales</taxon>
        <taxon>Hypocreaceae</taxon>
        <taxon>Trichoderma</taxon>
    </lineage>
</organism>
<dbReference type="InterPro" id="IPR001202">
    <property type="entry name" value="WW_dom"/>
</dbReference>
<dbReference type="InterPro" id="IPR036020">
    <property type="entry name" value="WW_dom_sf"/>
</dbReference>
<proteinExistence type="predicted"/>
<evidence type="ECO:0000313" key="4">
    <source>
        <dbReference type="Proteomes" id="UP000241546"/>
    </source>
</evidence>
<protein>
    <recommendedName>
        <fullName evidence="2">WW domain-containing protein</fullName>
    </recommendedName>
</protein>
<dbReference type="CDD" id="cd00201">
    <property type="entry name" value="WW"/>
    <property type="match status" value="1"/>
</dbReference>
<dbReference type="PROSITE" id="PS01159">
    <property type="entry name" value="WW_DOMAIN_1"/>
    <property type="match status" value="1"/>
</dbReference>
<feature type="region of interest" description="Disordered" evidence="1">
    <location>
        <begin position="45"/>
        <end position="119"/>
    </location>
</feature>
<gene>
    <name evidence="3" type="ORF">BBK36DRAFT_7064</name>
</gene>
<dbReference type="GeneID" id="36606653"/>
<feature type="non-terminal residue" evidence="3">
    <location>
        <position position="119"/>
    </location>
</feature>
<dbReference type="Gene3D" id="2.20.70.10">
    <property type="match status" value="1"/>
</dbReference>
<dbReference type="SMART" id="SM00456">
    <property type="entry name" value="WW"/>
    <property type="match status" value="1"/>
</dbReference>
<accession>A0A2T4B3C8</accession>
<keyword evidence="4" id="KW-1185">Reference proteome</keyword>
<dbReference type="Pfam" id="PF00397">
    <property type="entry name" value="WW"/>
    <property type="match status" value="1"/>
</dbReference>
<evidence type="ECO:0000313" key="3">
    <source>
        <dbReference type="EMBL" id="PTB63829.1"/>
    </source>
</evidence>
<dbReference type="RefSeq" id="XP_024747149.1">
    <property type="nucleotide sequence ID" value="XM_024898535.1"/>
</dbReference>
<dbReference type="AlphaFoldDB" id="A0A2T4B3C8"/>
<evidence type="ECO:0000259" key="2">
    <source>
        <dbReference type="PROSITE" id="PS50020"/>
    </source>
</evidence>
<dbReference type="SUPFAM" id="SSF51045">
    <property type="entry name" value="WW domain"/>
    <property type="match status" value="1"/>
</dbReference>
<dbReference type="PROSITE" id="PS50020">
    <property type="entry name" value="WW_DOMAIN_2"/>
    <property type="match status" value="1"/>
</dbReference>
<feature type="domain" description="WW" evidence="2">
    <location>
        <begin position="16"/>
        <end position="50"/>
    </location>
</feature>
<dbReference type="EMBL" id="KZ680218">
    <property type="protein sequence ID" value="PTB63829.1"/>
    <property type="molecule type" value="Genomic_DNA"/>
</dbReference>
<dbReference type="OrthoDB" id="2530521at2759"/>
<dbReference type="Proteomes" id="UP000241546">
    <property type="component" value="Unassembled WGS sequence"/>
</dbReference>